<evidence type="ECO:0000256" key="1">
    <source>
        <dbReference type="SAM" id="Coils"/>
    </source>
</evidence>
<protein>
    <submittedName>
        <fullName evidence="2">Uncharacterized protein</fullName>
    </submittedName>
</protein>
<dbReference type="GeneID" id="63918443"/>
<accession>A0A074VIA8</accession>
<name>A0A074VIA8_AURM1</name>
<evidence type="ECO:0000313" key="2">
    <source>
        <dbReference type="EMBL" id="KEQ60248.1"/>
    </source>
</evidence>
<dbReference type="EMBL" id="KL584843">
    <property type="protein sequence ID" value="KEQ60248.1"/>
    <property type="molecule type" value="Genomic_DNA"/>
</dbReference>
<evidence type="ECO:0000313" key="3">
    <source>
        <dbReference type="Proteomes" id="UP000030672"/>
    </source>
</evidence>
<dbReference type="RefSeq" id="XP_040877271.1">
    <property type="nucleotide sequence ID" value="XM_041025070.1"/>
</dbReference>
<keyword evidence="1" id="KW-0175">Coiled coil</keyword>
<dbReference type="Proteomes" id="UP000030672">
    <property type="component" value="Unassembled WGS sequence"/>
</dbReference>
<organism evidence="2 3">
    <name type="scientific">Aureobasidium melanogenum (strain CBS 110374)</name>
    <name type="common">Aureobasidium pullulans var. melanogenum</name>
    <dbReference type="NCBI Taxonomy" id="1043003"/>
    <lineage>
        <taxon>Eukaryota</taxon>
        <taxon>Fungi</taxon>
        <taxon>Dikarya</taxon>
        <taxon>Ascomycota</taxon>
        <taxon>Pezizomycotina</taxon>
        <taxon>Dothideomycetes</taxon>
        <taxon>Dothideomycetidae</taxon>
        <taxon>Dothideales</taxon>
        <taxon>Saccotheciaceae</taxon>
        <taxon>Aureobasidium</taxon>
    </lineage>
</organism>
<gene>
    <name evidence="2" type="ORF">M437DRAFT_68168</name>
</gene>
<proteinExistence type="predicted"/>
<keyword evidence="3" id="KW-1185">Reference proteome</keyword>
<feature type="coiled-coil region" evidence="1">
    <location>
        <begin position="215"/>
        <end position="249"/>
    </location>
</feature>
<dbReference type="AlphaFoldDB" id="A0A074VIA8"/>
<dbReference type="HOGENOM" id="CLU_442091_0_0_1"/>
<reference evidence="2 3" key="1">
    <citation type="journal article" date="2014" name="BMC Genomics">
        <title>Genome sequencing of four Aureobasidium pullulans varieties: biotechnological potential, stress tolerance, and description of new species.</title>
        <authorList>
            <person name="Gostin Ar C."/>
            <person name="Ohm R.A."/>
            <person name="Kogej T."/>
            <person name="Sonjak S."/>
            <person name="Turk M."/>
            <person name="Zajc J."/>
            <person name="Zalar P."/>
            <person name="Grube M."/>
            <person name="Sun H."/>
            <person name="Han J."/>
            <person name="Sharma A."/>
            <person name="Chiniquy J."/>
            <person name="Ngan C.Y."/>
            <person name="Lipzen A."/>
            <person name="Barry K."/>
            <person name="Grigoriev I.V."/>
            <person name="Gunde-Cimerman N."/>
        </authorList>
    </citation>
    <scope>NUCLEOTIDE SEQUENCE [LARGE SCALE GENOMIC DNA]</scope>
    <source>
        <strain evidence="2 3">CBS 110374</strain>
    </source>
</reference>
<sequence>MDNQSSAQHSRPSMAPPSFGYYPQHPFWAATMFEKYVGKMPTSGYSTAQIDSVFFHLRLEMLELESRQSLDANTMWFRGEVERLRAERDGLLRVGEEAASARLAHERAQIAHRNAQATHERVLRVHQNTEGTLRDIVREGNERNALLATQLASVQLAHEKAQIAHIDLQTVHQKAQLDHKNTKRALEKEIRAGRDKYVTSESEKYLLERDIAMINEKRKEEKKKFEDDLLAIKKERDDLRAKCADFESQSSNPIIRFVNKKQQIRQTESHIEEIWSQALQSIIRGKVNDKINIDNSVLIKILPPAISSIDKFTFKQQPQYCFAQSYVAKSYLTNDYLERSFYKRHDREDLASYDRFDEPVQLRRRELFLLDLISEDVGAFPFPTGIGHELDLMIYLERSLLQDIRLRQASDTAVLFAFDYLIRMTRILYLEFVHSMACIHLAVLGMQYVMHDRAEWYRLVREVVTNENITDEPVINACHAYLALSTHDPKSLMKPELAKAFELGRFSASTPIAIIVSLTNGATSATVNGIDIVVAQSYEWEVVFWKGTGAQAWSCSIGRMEVKMIDGGLCEVKWGPDAEHQIVCRVSDISESDLGYYLYSWHDIELVYASVDGEIAHS</sequence>